<proteinExistence type="predicted"/>
<organism evidence="1 2">
    <name type="scientific">Brucella cytisi</name>
    <dbReference type="NCBI Taxonomy" id="407152"/>
    <lineage>
        <taxon>Bacteria</taxon>
        <taxon>Pseudomonadati</taxon>
        <taxon>Pseudomonadota</taxon>
        <taxon>Alphaproteobacteria</taxon>
        <taxon>Hyphomicrobiales</taxon>
        <taxon>Brucellaceae</taxon>
        <taxon>Brucella/Ochrobactrum group</taxon>
        <taxon>Brucella</taxon>
    </lineage>
</organism>
<evidence type="ECO:0008006" key="3">
    <source>
        <dbReference type="Google" id="ProtNLM"/>
    </source>
</evidence>
<gene>
    <name evidence="1" type="ORF">BLA27_26910</name>
</gene>
<evidence type="ECO:0000313" key="1">
    <source>
        <dbReference type="EMBL" id="OIS90394.1"/>
    </source>
</evidence>
<protein>
    <recommendedName>
        <fullName evidence="3">Transposase</fullName>
    </recommendedName>
</protein>
<dbReference type="InterPro" id="IPR052183">
    <property type="entry name" value="IS_Transposase"/>
</dbReference>
<dbReference type="PANTHER" id="PTHR35528">
    <property type="entry name" value="BLL1675 PROTEIN"/>
    <property type="match status" value="1"/>
</dbReference>
<reference evidence="1 2" key="1">
    <citation type="submission" date="2016-10" db="EMBL/GenBank/DDBJ databases">
        <title>The Draft Genome Sequence of the Potato Rhizosphere Bacteria Ochrobactrum sp. IPA7.2.</title>
        <authorList>
            <person name="Gogoleva N.E."/>
            <person name="Khlopko Y.A."/>
            <person name="Burygin G.L."/>
            <person name="Plotnikov A.O."/>
        </authorList>
    </citation>
    <scope>NUCLEOTIDE SEQUENCE [LARGE SCALE GENOMIC DNA]</scope>
    <source>
        <strain evidence="1 2">IPA7.2</strain>
    </source>
</reference>
<accession>A0A1J6HUU9</accession>
<comment type="caution">
    <text evidence="1">The sequence shown here is derived from an EMBL/GenBank/DDBJ whole genome shotgun (WGS) entry which is preliminary data.</text>
</comment>
<sequence>MHDSRSSLYHRRCFPPEIIAKAVWLYIRFPLSFRMVKDILAYRGIVVNLKTAREWAEKF</sequence>
<dbReference type="EMBL" id="MOEC01000054">
    <property type="protein sequence ID" value="OIS90394.1"/>
    <property type="molecule type" value="Genomic_DNA"/>
</dbReference>
<dbReference type="PANTHER" id="PTHR35528:SF3">
    <property type="entry name" value="BLL1675 PROTEIN"/>
    <property type="match status" value="1"/>
</dbReference>
<dbReference type="AlphaFoldDB" id="A0A1J6HUU9"/>
<dbReference type="Proteomes" id="UP000182985">
    <property type="component" value="Unassembled WGS sequence"/>
</dbReference>
<keyword evidence="2" id="KW-1185">Reference proteome</keyword>
<evidence type="ECO:0000313" key="2">
    <source>
        <dbReference type="Proteomes" id="UP000182985"/>
    </source>
</evidence>
<name>A0A1J6HUU9_9HYPH</name>